<dbReference type="EMBL" id="CADEBD010000338">
    <property type="protein sequence ID" value="CAB3248290.1"/>
    <property type="molecule type" value="Genomic_DNA"/>
</dbReference>
<name>A0A8S1AR58_ARCPL</name>
<protein>
    <submittedName>
        <fullName evidence="1">Uncharacterized protein</fullName>
    </submittedName>
</protein>
<dbReference type="Proteomes" id="UP000494256">
    <property type="component" value="Unassembled WGS sequence"/>
</dbReference>
<dbReference type="PANTHER" id="PTHR10773">
    <property type="entry name" value="DNA-DIRECTED RNA POLYMERASES I, II, AND III SUBUNIT RPABC2"/>
    <property type="match status" value="1"/>
</dbReference>
<dbReference type="OrthoDB" id="7484335at2759"/>
<organism evidence="1 2">
    <name type="scientific">Arctia plantaginis</name>
    <name type="common">Wood tiger moth</name>
    <name type="synonym">Phalaena plantaginis</name>
    <dbReference type="NCBI Taxonomy" id="874455"/>
    <lineage>
        <taxon>Eukaryota</taxon>
        <taxon>Metazoa</taxon>
        <taxon>Ecdysozoa</taxon>
        <taxon>Arthropoda</taxon>
        <taxon>Hexapoda</taxon>
        <taxon>Insecta</taxon>
        <taxon>Pterygota</taxon>
        <taxon>Neoptera</taxon>
        <taxon>Endopterygota</taxon>
        <taxon>Lepidoptera</taxon>
        <taxon>Glossata</taxon>
        <taxon>Ditrysia</taxon>
        <taxon>Noctuoidea</taxon>
        <taxon>Erebidae</taxon>
        <taxon>Arctiinae</taxon>
        <taxon>Arctia</taxon>
    </lineage>
</organism>
<gene>
    <name evidence="1" type="ORF">APLA_LOCUS12318</name>
</gene>
<comment type="caution">
    <text evidence="1">The sequence shown here is derived from an EMBL/GenBank/DDBJ whole genome shotgun (WGS) entry which is preliminary data.</text>
</comment>
<evidence type="ECO:0000313" key="1">
    <source>
        <dbReference type="EMBL" id="CAB3248290.1"/>
    </source>
</evidence>
<reference evidence="1 2" key="1">
    <citation type="submission" date="2020-04" db="EMBL/GenBank/DDBJ databases">
        <authorList>
            <person name="Wallbank WR R."/>
            <person name="Pardo Diaz C."/>
            <person name="Kozak K."/>
            <person name="Martin S."/>
            <person name="Jiggins C."/>
            <person name="Moest M."/>
            <person name="Warren A I."/>
            <person name="Byers J.R.P. K."/>
            <person name="Montejo-Kovacevich G."/>
            <person name="Yen C E."/>
        </authorList>
    </citation>
    <scope>NUCLEOTIDE SEQUENCE [LARGE SCALE GENOMIC DNA]</scope>
</reference>
<accession>A0A8S1AR58</accession>
<dbReference type="PANTHER" id="PTHR10773:SF19">
    <property type="match status" value="1"/>
</dbReference>
<sequence length="421" mass="47439">MKFKPINVLEPCRSGRQFKDGTYLKKVNPFNSKVTKVLVTPKEVIHQGNQPQNGNLNPKVTKVLVTPKEVIYIHQGNQPQNDNLDPKVTKVLVTPKEVIHPGCHEWQSITKVCELVLLDQLAHLGATNHVVFEKELEKRTEPRQVRGKIWIIGRSSSLSNMPKINSAAQRRCSSVPPTITVQYLLPSTTHNERAHSYNLLSDGPDSYDGDFSGTDSDVTYCPTDVEILSDSSSPDILEEPSTSSGIMSEPIFRSLSNLYSYHKEYCAENGEPIVCRFTFEKLSKDKNLSLYTLKKDMCDVCSGHAVGNINTSDYEQHIKRKDRARLEKENDKKQALTGNFILLSMDLEAVKVSPYLTASALYFKTQLTCHNFTVYDLITHQASCYWFDETSADLTASTFASFVIDYLERYCLPKGAYSTCT</sequence>
<evidence type="ECO:0000313" key="2">
    <source>
        <dbReference type="Proteomes" id="UP000494256"/>
    </source>
</evidence>
<proteinExistence type="predicted"/>
<dbReference type="AlphaFoldDB" id="A0A8S1AR58"/>